<keyword evidence="2" id="KW-1133">Transmembrane helix</keyword>
<feature type="transmembrane region" description="Helical" evidence="2">
    <location>
        <begin position="175"/>
        <end position="194"/>
    </location>
</feature>
<reference evidence="3" key="1">
    <citation type="submission" date="2019-07" db="EMBL/GenBank/DDBJ databases">
        <title>Annotation for the trematode Paragonimus miyazaki's.</title>
        <authorList>
            <person name="Choi Y.-J."/>
        </authorList>
    </citation>
    <scope>NUCLEOTIDE SEQUENCE</scope>
    <source>
        <strain evidence="3">Japan</strain>
    </source>
</reference>
<evidence type="ECO:0000256" key="1">
    <source>
        <dbReference type="SAM" id="MobiDB-lite"/>
    </source>
</evidence>
<dbReference type="EMBL" id="JTDE01004691">
    <property type="protein sequence ID" value="KAF7253081.1"/>
    <property type="molecule type" value="Genomic_DNA"/>
</dbReference>
<feature type="transmembrane region" description="Helical" evidence="2">
    <location>
        <begin position="132"/>
        <end position="154"/>
    </location>
</feature>
<feature type="region of interest" description="Disordered" evidence="1">
    <location>
        <begin position="53"/>
        <end position="79"/>
    </location>
</feature>
<name>A0A8S9YJ85_9TREM</name>
<dbReference type="Proteomes" id="UP000822476">
    <property type="component" value="Unassembled WGS sequence"/>
</dbReference>
<evidence type="ECO:0000256" key="2">
    <source>
        <dbReference type="SAM" id="Phobius"/>
    </source>
</evidence>
<keyword evidence="4" id="KW-1185">Reference proteome</keyword>
<protein>
    <submittedName>
        <fullName evidence="3">Uncharacterized protein</fullName>
    </submittedName>
</protein>
<dbReference type="AlphaFoldDB" id="A0A8S9YJ85"/>
<dbReference type="OrthoDB" id="6249883at2759"/>
<evidence type="ECO:0000313" key="4">
    <source>
        <dbReference type="Proteomes" id="UP000822476"/>
    </source>
</evidence>
<organism evidence="3 4">
    <name type="scientific">Paragonimus skrjabini miyazakii</name>
    <dbReference type="NCBI Taxonomy" id="59628"/>
    <lineage>
        <taxon>Eukaryota</taxon>
        <taxon>Metazoa</taxon>
        <taxon>Spiralia</taxon>
        <taxon>Lophotrochozoa</taxon>
        <taxon>Platyhelminthes</taxon>
        <taxon>Trematoda</taxon>
        <taxon>Digenea</taxon>
        <taxon>Plagiorchiida</taxon>
        <taxon>Troglotremata</taxon>
        <taxon>Troglotrematidae</taxon>
        <taxon>Paragonimus</taxon>
    </lineage>
</organism>
<keyword evidence="2" id="KW-0812">Transmembrane</keyword>
<gene>
    <name evidence="3" type="ORF">EG68_08937</name>
</gene>
<proteinExistence type="predicted"/>
<evidence type="ECO:0000313" key="3">
    <source>
        <dbReference type="EMBL" id="KAF7253081.1"/>
    </source>
</evidence>
<comment type="caution">
    <text evidence="3">The sequence shown here is derived from an EMBL/GenBank/DDBJ whole genome shotgun (WGS) entry which is preliminary data.</text>
</comment>
<accession>A0A8S9YJ85</accession>
<feature type="transmembrane region" description="Helical" evidence="2">
    <location>
        <begin position="105"/>
        <end position="126"/>
    </location>
</feature>
<sequence>MAHSVRGTGSYAMCFSENSAMSKVRSVSNNPLNPQNTSRLFQIALQATVANTDPSRTGLDGTEQEHKRQSSNHNSQYRSVHLTPQQWQLLTDYHEHELFIRTRSWGFCLAIFGIGITIFGLGSPAWKWVGDGVAIISSMILYPISATACIRNLMEHGVLQISASENIDGKVPHRFAYNYYLTWSASLFFVISFICMNLDLLIQSLVRLLPSFSTVRHYVNTCGGGGKSRAMDQTPRQLNQSNSEFTNPYSGSDNCNKTNDSKHLPLDQAATQVPLITLNECDEETSVIVKYQHTNTFSDDEGEWV</sequence>
<keyword evidence="2" id="KW-0472">Membrane</keyword>